<reference evidence="1 2" key="1">
    <citation type="journal article" date="2024" name="J Genomics">
        <title>Draft genome sequencing and assembly of Favolaschia claudopus CIRM-BRFM 2984 isolated from oak limbs.</title>
        <authorList>
            <person name="Navarro D."/>
            <person name="Drula E."/>
            <person name="Chaduli D."/>
            <person name="Cazenave R."/>
            <person name="Ahrendt S."/>
            <person name="Wang J."/>
            <person name="Lipzen A."/>
            <person name="Daum C."/>
            <person name="Barry K."/>
            <person name="Grigoriev I.V."/>
            <person name="Favel A."/>
            <person name="Rosso M.N."/>
            <person name="Martin F."/>
        </authorList>
    </citation>
    <scope>NUCLEOTIDE SEQUENCE [LARGE SCALE GENOMIC DNA]</scope>
    <source>
        <strain evidence="1 2">CIRM-BRFM 2984</strain>
    </source>
</reference>
<sequence length="57" mass="6492">MDIIDNILESRGDRKLQPAVVLAISLGRQILQRYYMKTTLSDVYAIALVFHPSSKLE</sequence>
<proteinExistence type="predicted"/>
<organism evidence="1 2">
    <name type="scientific">Favolaschia claudopus</name>
    <dbReference type="NCBI Taxonomy" id="2862362"/>
    <lineage>
        <taxon>Eukaryota</taxon>
        <taxon>Fungi</taxon>
        <taxon>Dikarya</taxon>
        <taxon>Basidiomycota</taxon>
        <taxon>Agaricomycotina</taxon>
        <taxon>Agaricomycetes</taxon>
        <taxon>Agaricomycetidae</taxon>
        <taxon>Agaricales</taxon>
        <taxon>Marasmiineae</taxon>
        <taxon>Mycenaceae</taxon>
        <taxon>Favolaschia</taxon>
    </lineage>
</organism>
<keyword evidence="2" id="KW-1185">Reference proteome</keyword>
<dbReference type="EMBL" id="JAWWNJ010000016">
    <property type="protein sequence ID" value="KAK7040038.1"/>
    <property type="molecule type" value="Genomic_DNA"/>
</dbReference>
<accession>A0AAW0CKH6</accession>
<gene>
    <name evidence="1" type="ORF">R3P38DRAFT_3469729</name>
</gene>
<comment type="caution">
    <text evidence="1">The sequence shown here is derived from an EMBL/GenBank/DDBJ whole genome shotgun (WGS) entry which is preliminary data.</text>
</comment>
<evidence type="ECO:0000313" key="2">
    <source>
        <dbReference type="Proteomes" id="UP001362999"/>
    </source>
</evidence>
<feature type="non-terminal residue" evidence="1">
    <location>
        <position position="57"/>
    </location>
</feature>
<dbReference type="Proteomes" id="UP001362999">
    <property type="component" value="Unassembled WGS sequence"/>
</dbReference>
<name>A0AAW0CKH6_9AGAR</name>
<evidence type="ECO:0000313" key="1">
    <source>
        <dbReference type="EMBL" id="KAK7040038.1"/>
    </source>
</evidence>
<protein>
    <submittedName>
        <fullName evidence="1">Uncharacterized protein</fullName>
    </submittedName>
</protein>
<dbReference type="AlphaFoldDB" id="A0AAW0CKH6"/>